<dbReference type="AlphaFoldDB" id="A0AA86P0Z5"/>
<dbReference type="Proteomes" id="UP001642409">
    <property type="component" value="Unassembled WGS sequence"/>
</dbReference>
<keyword evidence="4" id="KW-1185">Reference proteome</keyword>
<comment type="caution">
    <text evidence="2">The sequence shown here is derived from an EMBL/GenBank/DDBJ whole genome shotgun (WGS) entry which is preliminary data.</text>
</comment>
<keyword evidence="1" id="KW-0175">Coiled coil</keyword>
<dbReference type="PROSITE" id="PS51450">
    <property type="entry name" value="LRR"/>
    <property type="match status" value="1"/>
</dbReference>
<name>A0AA86P0Z5_9EUKA</name>
<reference evidence="2" key="1">
    <citation type="submission" date="2023-06" db="EMBL/GenBank/DDBJ databases">
        <authorList>
            <person name="Kurt Z."/>
        </authorList>
    </citation>
    <scope>NUCLEOTIDE SEQUENCE</scope>
</reference>
<protein>
    <submittedName>
        <fullName evidence="2">Leucine-rich repeat</fullName>
    </submittedName>
    <submittedName>
        <fullName evidence="3">Leucine-rich_repeat</fullName>
    </submittedName>
</protein>
<feature type="coiled-coil region" evidence="1">
    <location>
        <begin position="66"/>
        <end position="93"/>
    </location>
</feature>
<evidence type="ECO:0000256" key="1">
    <source>
        <dbReference type="SAM" id="Coils"/>
    </source>
</evidence>
<reference evidence="3 4" key="2">
    <citation type="submission" date="2024-07" db="EMBL/GenBank/DDBJ databases">
        <authorList>
            <person name="Akdeniz Z."/>
        </authorList>
    </citation>
    <scope>NUCLEOTIDE SEQUENCE [LARGE SCALE GENOMIC DNA]</scope>
</reference>
<dbReference type="EMBL" id="CAXDID020000250">
    <property type="protein sequence ID" value="CAL6064292.1"/>
    <property type="molecule type" value="Genomic_DNA"/>
</dbReference>
<proteinExistence type="predicted"/>
<sequence length="116" mass="13720">MKKLEVLRVNSNRISDLISIEKHPNYIKIDNSDKICFNISYQRKPSKKELRQANKLRHIEGTNVYLKEEQIKQKTLKTTYNSLKQQVNAATNQICSNQIQFTSSVVRFFQQLKQFE</sequence>
<evidence type="ECO:0000313" key="4">
    <source>
        <dbReference type="Proteomes" id="UP001642409"/>
    </source>
</evidence>
<gene>
    <name evidence="2" type="ORF">HINF_LOCUS16226</name>
    <name evidence="3" type="ORF">HINF_LOCUS51282</name>
</gene>
<evidence type="ECO:0000313" key="3">
    <source>
        <dbReference type="EMBL" id="CAL6064292.1"/>
    </source>
</evidence>
<organism evidence="2">
    <name type="scientific">Hexamita inflata</name>
    <dbReference type="NCBI Taxonomy" id="28002"/>
    <lineage>
        <taxon>Eukaryota</taxon>
        <taxon>Metamonada</taxon>
        <taxon>Diplomonadida</taxon>
        <taxon>Hexamitidae</taxon>
        <taxon>Hexamitinae</taxon>
        <taxon>Hexamita</taxon>
    </lineage>
</organism>
<evidence type="ECO:0000313" key="2">
    <source>
        <dbReference type="EMBL" id="CAI9928581.1"/>
    </source>
</evidence>
<dbReference type="InterPro" id="IPR001611">
    <property type="entry name" value="Leu-rich_rpt"/>
</dbReference>
<accession>A0AA86P0Z5</accession>
<dbReference type="EMBL" id="CATOUU010000409">
    <property type="protein sequence ID" value="CAI9928581.1"/>
    <property type="molecule type" value="Genomic_DNA"/>
</dbReference>